<dbReference type="InterPro" id="IPR013785">
    <property type="entry name" value="Aldolase_TIM"/>
</dbReference>
<keyword evidence="5" id="KW-0704">Schiff base</keyword>
<dbReference type="Gene3D" id="3.20.20.70">
    <property type="entry name" value="Aldolase class I"/>
    <property type="match status" value="1"/>
</dbReference>
<dbReference type="EC" id="4.1.2.4" evidence="3 7"/>
<evidence type="ECO:0000256" key="5">
    <source>
        <dbReference type="ARBA" id="ARBA00023270"/>
    </source>
</evidence>
<comment type="pathway">
    <text evidence="1">Carbohydrate degradation; 2-deoxy-D-ribose 1-phosphate degradation; D-glyceraldehyde 3-phosphate and acetaldehyde from 2-deoxy-alpha-D-ribose 1-phosphate: step 2/2.</text>
</comment>
<evidence type="ECO:0000256" key="1">
    <source>
        <dbReference type="ARBA" id="ARBA00004816"/>
    </source>
</evidence>
<evidence type="ECO:0000256" key="3">
    <source>
        <dbReference type="ARBA" id="ARBA00012515"/>
    </source>
</evidence>
<gene>
    <name evidence="8" type="primary">deoC</name>
    <name evidence="8" type="ORF">QNA08_05070</name>
</gene>
<evidence type="ECO:0000256" key="6">
    <source>
        <dbReference type="ARBA" id="ARBA00048791"/>
    </source>
</evidence>
<reference evidence="8 9" key="1">
    <citation type="submission" date="2023-05" db="EMBL/GenBank/DDBJ databases">
        <title>Chelatococcus sp. nov., a moderately thermophilic bacterium isolated from hot spring microbial mat.</title>
        <authorList>
            <person name="Hu C.-J."/>
            <person name="Li W.-J."/>
        </authorList>
    </citation>
    <scope>NUCLEOTIDE SEQUENCE [LARGE SCALE GENOMIC DNA]</scope>
    <source>
        <strain evidence="8 9">SYSU G07232</strain>
    </source>
</reference>
<keyword evidence="4 8" id="KW-0456">Lyase</keyword>
<dbReference type="NCBIfam" id="TIGR00126">
    <property type="entry name" value="deoC"/>
    <property type="match status" value="1"/>
</dbReference>
<evidence type="ECO:0000313" key="9">
    <source>
        <dbReference type="Proteomes" id="UP001321492"/>
    </source>
</evidence>
<name>A0ABT7AE00_9HYPH</name>
<comment type="caution">
    <text evidence="8">The sequence shown here is derived from an EMBL/GenBank/DDBJ whole genome shotgun (WGS) entry which is preliminary data.</text>
</comment>
<keyword evidence="9" id="KW-1185">Reference proteome</keyword>
<dbReference type="PANTHER" id="PTHR10889:SF3">
    <property type="entry name" value="DEOXYRIBOSE-PHOSPHATE ALDOLASE"/>
    <property type="match status" value="1"/>
</dbReference>
<dbReference type="SUPFAM" id="SSF51569">
    <property type="entry name" value="Aldolase"/>
    <property type="match status" value="1"/>
</dbReference>
<evidence type="ECO:0000313" key="8">
    <source>
        <dbReference type="EMBL" id="MDJ1157606.1"/>
    </source>
</evidence>
<accession>A0ABT7AE00</accession>
<organism evidence="8 9">
    <name type="scientific">Chelatococcus albus</name>
    <dbReference type="NCBI Taxonomy" id="3047466"/>
    <lineage>
        <taxon>Bacteria</taxon>
        <taxon>Pseudomonadati</taxon>
        <taxon>Pseudomonadota</taxon>
        <taxon>Alphaproteobacteria</taxon>
        <taxon>Hyphomicrobiales</taxon>
        <taxon>Chelatococcaceae</taxon>
        <taxon>Chelatococcus</taxon>
    </lineage>
</organism>
<comment type="catalytic activity">
    <reaction evidence="6">
        <text>2-deoxy-D-ribose 5-phosphate = D-glyceraldehyde 3-phosphate + acetaldehyde</text>
        <dbReference type="Rhea" id="RHEA:12821"/>
        <dbReference type="ChEBI" id="CHEBI:15343"/>
        <dbReference type="ChEBI" id="CHEBI:59776"/>
        <dbReference type="ChEBI" id="CHEBI:62877"/>
        <dbReference type="EC" id="4.1.2.4"/>
    </reaction>
</comment>
<sequence>MSDVTVARRALSLLDLTDLTDNCSQAAVGRLVTAAKGDAGHGPVAAVCVWPQFVRQAKEGLEGSPVRVATVVNFPGGEQDVERVVEDTKEALGDGADEIDLVLPYKAFLAGDTAMARAMVEAVREVVPQGRLLKVILETGAYPDREAIAAASRLAIECGADFIKTSTGKTAVSATLAAAEAMLEAIRMSDRVVGLKPSGGIRTLADAAAYLALADRMMGASWADVRHFRFGASGLHAALVAAIEGREEEGRAGY</sequence>
<dbReference type="PANTHER" id="PTHR10889">
    <property type="entry name" value="DEOXYRIBOSE-PHOSPHATE ALDOLASE"/>
    <property type="match status" value="1"/>
</dbReference>
<dbReference type="InterPro" id="IPR011343">
    <property type="entry name" value="DeoC"/>
</dbReference>
<dbReference type="RefSeq" id="WP_283739587.1">
    <property type="nucleotide sequence ID" value="NZ_JASJEV010000002.1"/>
</dbReference>
<evidence type="ECO:0000256" key="2">
    <source>
        <dbReference type="ARBA" id="ARBA00009473"/>
    </source>
</evidence>
<dbReference type="SMART" id="SM01133">
    <property type="entry name" value="DeoC"/>
    <property type="match status" value="1"/>
</dbReference>
<dbReference type="InterPro" id="IPR002915">
    <property type="entry name" value="DeoC/FbaB/LacD_aldolase"/>
</dbReference>
<dbReference type="Proteomes" id="UP001321492">
    <property type="component" value="Unassembled WGS sequence"/>
</dbReference>
<dbReference type="PIRSF" id="PIRSF001357">
    <property type="entry name" value="DeoC"/>
    <property type="match status" value="1"/>
</dbReference>
<proteinExistence type="inferred from homology"/>
<evidence type="ECO:0000256" key="4">
    <source>
        <dbReference type="ARBA" id="ARBA00023239"/>
    </source>
</evidence>
<dbReference type="GO" id="GO:0004139">
    <property type="term" value="F:deoxyribose-phosphate aldolase activity"/>
    <property type="evidence" value="ECO:0007669"/>
    <property type="project" value="UniProtKB-EC"/>
</dbReference>
<protein>
    <recommendedName>
        <fullName evidence="3 7">Deoxyribose-phosphate aldolase</fullName>
        <ecNumber evidence="3 7">4.1.2.4</ecNumber>
    </recommendedName>
</protein>
<dbReference type="EMBL" id="JASJEV010000002">
    <property type="protein sequence ID" value="MDJ1157606.1"/>
    <property type="molecule type" value="Genomic_DNA"/>
</dbReference>
<comment type="similarity">
    <text evidence="2">Belongs to the DeoC/FbaB aldolase family. DeoC type 2 subfamily.</text>
</comment>
<dbReference type="Pfam" id="PF01791">
    <property type="entry name" value="DeoC"/>
    <property type="match status" value="1"/>
</dbReference>
<evidence type="ECO:0000256" key="7">
    <source>
        <dbReference type="NCBIfam" id="TIGR00126"/>
    </source>
</evidence>